<dbReference type="PANTHER" id="PTHR43861">
    <property type="entry name" value="TRANS-ACONITATE 2-METHYLTRANSFERASE-RELATED"/>
    <property type="match status" value="1"/>
</dbReference>
<dbReference type="RefSeq" id="WP_207845896.1">
    <property type="nucleotide sequence ID" value="NZ_JAFVMH010000003.1"/>
</dbReference>
<keyword evidence="3" id="KW-1185">Reference proteome</keyword>
<evidence type="ECO:0000313" key="3">
    <source>
        <dbReference type="Proteomes" id="UP000664073"/>
    </source>
</evidence>
<dbReference type="SUPFAM" id="SSF53335">
    <property type="entry name" value="S-adenosyl-L-methionine-dependent methyltransferases"/>
    <property type="match status" value="1"/>
</dbReference>
<feature type="region of interest" description="Disordered" evidence="1">
    <location>
        <begin position="1"/>
        <end position="25"/>
    </location>
</feature>
<evidence type="ECO:0000313" key="2">
    <source>
        <dbReference type="EMBL" id="MBO1325253.1"/>
    </source>
</evidence>
<dbReference type="GO" id="GO:0008168">
    <property type="term" value="F:methyltransferase activity"/>
    <property type="evidence" value="ECO:0007669"/>
    <property type="project" value="UniProtKB-KW"/>
</dbReference>
<protein>
    <submittedName>
        <fullName evidence="2">Class I SAM-dependent methyltransferase</fullName>
    </submittedName>
</protein>
<dbReference type="Proteomes" id="UP000664073">
    <property type="component" value="Unassembled WGS sequence"/>
</dbReference>
<keyword evidence="2" id="KW-0808">Transferase</keyword>
<keyword evidence="2" id="KW-0489">Methyltransferase</keyword>
<sequence length="265" mass="29915">MVQDVLPTELSANATPPSAAEPEPTPTPCPICHAPSHKCFEKDGYPIVQCTKCDFLFVHPMPSDAQIVEYYATNYRAANADFYPKDRSRRWRAFWRSLPFIPYIFNRDIVDLGCGGGHMLAALCRFARSGVGVDVSANSIAFAKKHFPRQTFYAEGLSAFAGRGRQFDFVFSSELLEHLRSPDEFMTTVHAITRPGSVVYLSAPDAGHHTTPANIAEWSDICPPEHLQWFNETNLNMLFAQYGFEPMKRHRKSTPAHSAFFHRVR</sequence>
<dbReference type="EMBL" id="JAFVMH010000003">
    <property type="protein sequence ID" value="MBO1325253.1"/>
    <property type="molecule type" value="Genomic_DNA"/>
</dbReference>
<dbReference type="Gene3D" id="3.40.50.150">
    <property type="entry name" value="Vaccinia Virus protein VP39"/>
    <property type="match status" value="1"/>
</dbReference>
<accession>A0A939KME9</accession>
<gene>
    <name evidence="2" type="ORF">J2D77_08850</name>
</gene>
<name>A0A939KME9_9PROT</name>
<dbReference type="InterPro" id="IPR029063">
    <property type="entry name" value="SAM-dependent_MTases_sf"/>
</dbReference>
<dbReference type="Pfam" id="PF13489">
    <property type="entry name" value="Methyltransf_23"/>
    <property type="match status" value="1"/>
</dbReference>
<comment type="caution">
    <text evidence="2">The sequence shown here is derived from an EMBL/GenBank/DDBJ whole genome shotgun (WGS) entry which is preliminary data.</text>
</comment>
<evidence type="ECO:0000256" key="1">
    <source>
        <dbReference type="SAM" id="MobiDB-lite"/>
    </source>
</evidence>
<reference evidence="2" key="1">
    <citation type="submission" date="2021-03" db="EMBL/GenBank/DDBJ databases">
        <title>The complete genome sequence of Acetobacter sp. TBRC 12339.</title>
        <authorList>
            <person name="Charoenyingcharoen P."/>
            <person name="Yukphan P."/>
        </authorList>
    </citation>
    <scope>NUCLEOTIDE SEQUENCE</scope>
    <source>
        <strain evidence="2">TBRC 12339</strain>
    </source>
</reference>
<proteinExistence type="predicted"/>
<organism evidence="2 3">
    <name type="scientific">Acetobacter garciniae</name>
    <dbReference type="NCBI Taxonomy" id="2817435"/>
    <lineage>
        <taxon>Bacteria</taxon>
        <taxon>Pseudomonadati</taxon>
        <taxon>Pseudomonadota</taxon>
        <taxon>Alphaproteobacteria</taxon>
        <taxon>Acetobacterales</taxon>
        <taxon>Acetobacteraceae</taxon>
        <taxon>Acetobacter</taxon>
    </lineage>
</organism>
<dbReference type="GO" id="GO:0032259">
    <property type="term" value="P:methylation"/>
    <property type="evidence" value="ECO:0007669"/>
    <property type="project" value="UniProtKB-KW"/>
</dbReference>
<dbReference type="CDD" id="cd02440">
    <property type="entry name" value="AdoMet_MTases"/>
    <property type="match status" value="1"/>
</dbReference>
<dbReference type="AlphaFoldDB" id="A0A939KME9"/>